<dbReference type="GO" id="GO:0044272">
    <property type="term" value="P:sulfur compound biosynthetic process"/>
    <property type="evidence" value="ECO:0007669"/>
    <property type="project" value="UniProtKB-ARBA"/>
</dbReference>
<dbReference type="PATRIC" id="fig|1582439.9.peg.55"/>
<evidence type="ECO:0000256" key="2">
    <source>
        <dbReference type="ARBA" id="ARBA00023002"/>
    </source>
</evidence>
<dbReference type="AlphaFoldDB" id="A0A0C5BT12"/>
<organism evidence="3 4">
    <name type="scientific">Nitrosopumilus piranensis</name>
    <dbReference type="NCBI Taxonomy" id="1582439"/>
    <lineage>
        <taxon>Archaea</taxon>
        <taxon>Nitrososphaerota</taxon>
        <taxon>Nitrososphaeria</taxon>
        <taxon>Nitrosopumilales</taxon>
        <taxon>Nitrosopumilaceae</taxon>
        <taxon>Nitrosopumilus</taxon>
    </lineage>
</organism>
<protein>
    <submittedName>
        <fullName evidence="3">Putative pyruvate dehydrogenase E1 component, subunit beta</fullName>
        <ecNumber evidence="3">1.2.4.1</ecNumber>
    </submittedName>
</protein>
<dbReference type="Proteomes" id="UP000032027">
    <property type="component" value="Chromosome"/>
</dbReference>
<dbReference type="GO" id="GO:0009083">
    <property type="term" value="P:branched-chain amino acid catabolic process"/>
    <property type="evidence" value="ECO:0007669"/>
    <property type="project" value="TreeGrafter"/>
</dbReference>
<gene>
    <name evidence="3" type="primary">pdhB</name>
    <name evidence="3" type="ORF">NPIRD3C_0055</name>
</gene>
<dbReference type="InterPro" id="IPR009014">
    <property type="entry name" value="Transketo_C/PFOR_II"/>
</dbReference>
<keyword evidence="3" id="KW-0670">Pyruvate</keyword>
<evidence type="ECO:0000313" key="3">
    <source>
        <dbReference type="EMBL" id="AJM91279.1"/>
    </source>
</evidence>
<dbReference type="PANTHER" id="PTHR42980">
    <property type="entry name" value="2-OXOISOVALERATE DEHYDROGENASE SUBUNIT BETA-RELATED"/>
    <property type="match status" value="1"/>
</dbReference>
<dbReference type="InterPro" id="IPR029061">
    <property type="entry name" value="THDP-binding"/>
</dbReference>
<dbReference type="GO" id="GO:0004739">
    <property type="term" value="F:pyruvate dehydrogenase (acetyl-transferring) activity"/>
    <property type="evidence" value="ECO:0007669"/>
    <property type="project" value="UniProtKB-EC"/>
</dbReference>
<evidence type="ECO:0000256" key="1">
    <source>
        <dbReference type="ARBA" id="ARBA00001964"/>
    </source>
</evidence>
<dbReference type="SUPFAM" id="SSF52922">
    <property type="entry name" value="TK C-terminal domain-like"/>
    <property type="match status" value="1"/>
</dbReference>
<dbReference type="PANTHER" id="PTHR42980:SF1">
    <property type="entry name" value="2-OXOISOVALERATE DEHYDROGENASE SUBUNIT BETA, MITOCHONDRIAL"/>
    <property type="match status" value="1"/>
</dbReference>
<sequence>MKYIETVNDQIKNIVSKEDNLVLFGQNISAGSCIGGLTRGMNVKTTSKVINSTNSENTLCGFGFGLMLNEVSSVFFMKQLDFLLLGIDQLVNTFNNIRNTNSDLKSSFTIMPVIVDNGFQGPQSSLNNFADFCSIARIPGYAISTKYETEKIIGTKLVSKGFRILGISQRLVNTEIIDINPIKENSDFSVVKYTDGCDVTIVCFNFSFEKGIVIQKELEKNGISSSIFNVTSMTPCNWKHIIDNVKITNKIIVIDDSKSENLLCYNLISEIHDKCHLKKKIILTKEILSNWLCPIPDEMKVDVKEIVNILKEK</sequence>
<dbReference type="Gene3D" id="3.40.50.920">
    <property type="match status" value="1"/>
</dbReference>
<dbReference type="SUPFAM" id="SSF52518">
    <property type="entry name" value="Thiamin diphosphate-binding fold (THDP-binding)"/>
    <property type="match status" value="1"/>
</dbReference>
<dbReference type="KEGG" id="nid:NPIRD3C_0055"/>
<reference evidence="4" key="1">
    <citation type="submission" date="2015-02" db="EMBL/GenBank/DDBJ databases">
        <title>Characterization of two novel Thaumarchaeota isolated from the Northern Adriatic Sea.</title>
        <authorList>
            <person name="Bayer B."/>
            <person name="Vojvoda J."/>
            <person name="Offre P."/>
            <person name="Srivastava A."/>
            <person name="Elisabeth N."/>
            <person name="Garcia J.A.L."/>
            <person name="Schleper C."/>
            <person name="Herndl G.J."/>
        </authorList>
    </citation>
    <scope>NUCLEOTIDE SEQUENCE [LARGE SCALE GENOMIC DNA]</scope>
    <source>
        <strain evidence="4">D3C</strain>
    </source>
</reference>
<dbReference type="STRING" id="1582439.NPIRD3C_0055"/>
<name>A0A0C5BT12_9ARCH</name>
<proteinExistence type="predicted"/>
<dbReference type="RefSeq" id="WP_148702308.1">
    <property type="nucleotide sequence ID" value="NZ_CP010868.1"/>
</dbReference>
<dbReference type="OrthoDB" id="379769at2157"/>
<reference evidence="3 4" key="3">
    <citation type="journal article" date="2019" name="Int. J. Syst. Evol. Microbiol.">
        <title>Nitrosopumilus adriaticus sp. nov. and Nitrosopumilus piranensis sp. nov., two ammonia-oxidizing archaea from the Adriatic Sea and members of the class Nitrososphaeria.</title>
        <authorList>
            <person name="Bayer B."/>
            <person name="Vojvoda J."/>
            <person name="Reinthaler T."/>
            <person name="Reyes C."/>
            <person name="Pinto M."/>
            <person name="Herndl G.J."/>
        </authorList>
    </citation>
    <scope>NUCLEOTIDE SEQUENCE [LARGE SCALE GENOMIC DNA]</scope>
    <source>
        <strain evidence="3 4">D3C</strain>
    </source>
</reference>
<dbReference type="EMBL" id="CP010868">
    <property type="protein sequence ID" value="AJM91279.1"/>
    <property type="molecule type" value="Genomic_DNA"/>
</dbReference>
<dbReference type="GeneID" id="41599228"/>
<dbReference type="PROSITE" id="PS51257">
    <property type="entry name" value="PROKAR_LIPOPROTEIN"/>
    <property type="match status" value="1"/>
</dbReference>
<keyword evidence="4" id="KW-1185">Reference proteome</keyword>
<comment type="cofactor">
    <cofactor evidence="1">
        <name>thiamine diphosphate</name>
        <dbReference type="ChEBI" id="CHEBI:58937"/>
    </cofactor>
</comment>
<dbReference type="Gene3D" id="3.40.50.970">
    <property type="match status" value="1"/>
</dbReference>
<dbReference type="GO" id="GO:0007584">
    <property type="term" value="P:response to nutrient"/>
    <property type="evidence" value="ECO:0007669"/>
    <property type="project" value="TreeGrafter"/>
</dbReference>
<evidence type="ECO:0000313" key="4">
    <source>
        <dbReference type="Proteomes" id="UP000032027"/>
    </source>
</evidence>
<keyword evidence="2 3" id="KW-0560">Oxidoreductase</keyword>
<dbReference type="HOGENOM" id="CLU_887401_0_0_2"/>
<reference evidence="3 4" key="2">
    <citation type="journal article" date="2016" name="ISME J.">
        <title>Physiological and genomic characterization of two novel marine thaumarchaeal strains indicates niche differentiation.</title>
        <authorList>
            <person name="Bayer B."/>
            <person name="Vojvoda J."/>
            <person name="Offre P."/>
            <person name="Alves R.J."/>
            <person name="Elisabeth N.H."/>
            <person name="Garcia J.A."/>
            <person name="Volland J.M."/>
            <person name="Srivastava A."/>
            <person name="Schleper C."/>
            <person name="Herndl G.J."/>
        </authorList>
    </citation>
    <scope>NUCLEOTIDE SEQUENCE [LARGE SCALE GENOMIC DNA]</scope>
    <source>
        <strain evidence="3 4">D3C</strain>
    </source>
</reference>
<dbReference type="EC" id="1.2.4.1" evidence="3"/>
<accession>A0A0C5BT12</accession>